<name>A0A7R9AAR8_9CRUS</name>
<dbReference type="EMBL" id="LR902534">
    <property type="protein sequence ID" value="CAD7250700.1"/>
    <property type="molecule type" value="Genomic_DNA"/>
</dbReference>
<sequence>MDPGQSVLKAGEWCDDVKKFVEAAGNVGACDVVGVAVEAPDVLGVAHQVFVVGQDHKFPLQHEDVLGCQCVKFALGSNRENPVPASKLFSEWRKATKTSLRVLAIRPKRFGCDFNAGRYHSFVEDRRDVPANPTDGKWMKSDDASVESVETNDAFLEAECFGGDRCEAETDARTMTSSGEKYRLTIFNSPIYDTTVTGGTERNRNLDEAFFLPTSFRPRDDVEEDGGWVRPERSTRSRFERMPSPIRWVIFEGSTAAGRRHLLGGSRNSFETARRRDRSWIRQQVAEENLGFFSFPAGPVSRGRGEFPSSSFAWRRRVSSPTRCSVSGARRDRSSDGDECIVTLSLAFSCDTYLRLESEVGLVVQKRVELLRLLLSLDAPSRPRRYGSTFLPPIVSSRFRKKWETASKRAVGARSRSVVASRRWVCILAGRFGTRGASRRGLRCRFVVGAEDLRDVLRGGCLSPSAAVSPGARDAENISSTEKGESGSTGMGGGGSMRHWSPSQTREISSLRCTLALLVLSCDVSALGRSRQGEREGSSRVRCAVRQGEEEGTGMPEIVSQVPVRNDSRTAAFLHETVSIARKVPSIAMLVGKLLVTLGRCQPRLSRLVLAEILVRLLHFVAGFWVSGAVRRLTPWRVSVAESVFEQSVRRVETSFRNPTRAFGKLRLLRGLLQNVIVLEVSLLRCREWKTECSRIACSGSSMGSTNPTLASRSTDFWVGIFFLQFLEGNGNGADSADRFLVLTAVIQSYRVNDSRRSYQALKLVVSPCGKLPLAREPSSTRRQWAVGWLRRKMADRERWTAEVDTSDEDASVSLAFRRTASARDALASADAPFTEFEFGEMEIEEEEGPRSKRKQRDAECRKGAGGPSFRPCPMCPNFLIFLVTPVAVMELMHGPSLPLGTDTHRPVVTVGGWLDLDEDRLAALRHAIVTVSSDHPSGVPNTARWALDTTPTRPRPEHVFAVTRRKALRHRLREPPSADTVRTHDEVKAELDVTDRVS</sequence>
<dbReference type="EMBL" id="CAJPEV010003017">
    <property type="protein sequence ID" value="CAG0898685.1"/>
    <property type="molecule type" value="Genomic_DNA"/>
</dbReference>
<evidence type="ECO:0000256" key="1">
    <source>
        <dbReference type="SAM" id="MobiDB-lite"/>
    </source>
</evidence>
<feature type="region of interest" description="Disordered" evidence="1">
    <location>
        <begin position="974"/>
        <end position="999"/>
    </location>
</feature>
<feature type="region of interest" description="Disordered" evidence="1">
    <location>
        <begin position="841"/>
        <end position="867"/>
    </location>
</feature>
<accession>A0A7R9AAR8</accession>
<evidence type="ECO:0000313" key="3">
    <source>
        <dbReference type="Proteomes" id="UP000677054"/>
    </source>
</evidence>
<keyword evidence="3" id="KW-1185">Reference proteome</keyword>
<evidence type="ECO:0000313" key="2">
    <source>
        <dbReference type="EMBL" id="CAD7250700.1"/>
    </source>
</evidence>
<feature type="region of interest" description="Disordered" evidence="1">
    <location>
        <begin position="466"/>
        <end position="502"/>
    </location>
</feature>
<proteinExistence type="predicted"/>
<organism evidence="2">
    <name type="scientific">Darwinula stevensoni</name>
    <dbReference type="NCBI Taxonomy" id="69355"/>
    <lineage>
        <taxon>Eukaryota</taxon>
        <taxon>Metazoa</taxon>
        <taxon>Ecdysozoa</taxon>
        <taxon>Arthropoda</taxon>
        <taxon>Crustacea</taxon>
        <taxon>Oligostraca</taxon>
        <taxon>Ostracoda</taxon>
        <taxon>Podocopa</taxon>
        <taxon>Podocopida</taxon>
        <taxon>Darwinulocopina</taxon>
        <taxon>Darwinuloidea</taxon>
        <taxon>Darwinulidae</taxon>
        <taxon>Darwinula</taxon>
    </lineage>
</organism>
<reference evidence="2" key="1">
    <citation type="submission" date="2020-11" db="EMBL/GenBank/DDBJ databases">
        <authorList>
            <person name="Tran Van P."/>
        </authorList>
    </citation>
    <scope>NUCLEOTIDE SEQUENCE</scope>
</reference>
<feature type="compositionally biased region" description="Gly residues" evidence="1">
    <location>
        <begin position="487"/>
        <end position="496"/>
    </location>
</feature>
<dbReference type="AlphaFoldDB" id="A0A7R9AAR8"/>
<protein>
    <submittedName>
        <fullName evidence="2">Uncharacterized protein</fullName>
    </submittedName>
</protein>
<gene>
    <name evidence="2" type="ORF">DSTB1V02_LOCUS10469</name>
</gene>
<dbReference type="Proteomes" id="UP000677054">
    <property type="component" value="Unassembled WGS sequence"/>
</dbReference>